<evidence type="ECO:0000313" key="2">
    <source>
        <dbReference type="Proteomes" id="UP000293547"/>
    </source>
</evidence>
<reference evidence="1 2" key="1">
    <citation type="journal article" date="2019" name="bioRxiv">
        <title>Genomics, evolutionary history and diagnostics of the Alternaria alternata species group including apple and Asian pear pathotypes.</title>
        <authorList>
            <person name="Armitage A.D."/>
            <person name="Cockerton H.M."/>
            <person name="Sreenivasaprasad S."/>
            <person name="Woodhall J.W."/>
            <person name="Lane C.R."/>
            <person name="Harrison R.J."/>
            <person name="Clarkson J.P."/>
        </authorList>
    </citation>
    <scope>NUCLEOTIDE SEQUENCE [LARGE SCALE GENOMIC DNA]</scope>
    <source>
        <strain evidence="1 2">FERA 650</strain>
    </source>
</reference>
<accession>A0ACB6FDU4</accession>
<keyword evidence="2" id="KW-1185">Reference proteome</keyword>
<sequence length="558" mass="61978">MPLRKMPPVTVYVLKKDRLALLDDITDILKNERLTLSSRWIDRLGDCLMAKLKPTLIPHDRNDPDRAINMAQSARLRNIKAQGPYRIVKRTKTSKHTSELHQNSEVVRHSTLDDSALQVTFTNEHEALAITEAGQYRVESRNGPSAVSHNHLNGPHNSHESFVSGLDIALEHKPLRAARARAPKKTNISAYFTSRPSSKRHTFEHPPEDTNSSFNFPNTAPAFSKVLPNVDQSAYDKPAKLKERADALVKDEPMYITKSDLPAFESRNLDRNRAHGVVPALKISKKDLELADEAKYQPKDASVSVETMVKSPELIFADTKDETTFQTQADNTIDVSETYPDVKHASTPSPVAAIMITKDTTVTIISSTLNLSQSSSVSMFPSSIATEQALQDTPDSTFSSQSQEVLTQSRGHTITRTIDPKDLQTPTASMARRQKRALKAPKKDAAVEINPRRSARLAAKPKRASATTATKERQAPRPTAKNVLLLSPVLNPGSKRGRKGDSEEEDEGDYEKEGYESGRKKKIVSKATVERQREMRGNATKRGGNGPDRRTALERYGL</sequence>
<name>A0ACB6FDU4_9PLEO</name>
<comment type="caution">
    <text evidence="1">The sequence shown here is derived from an EMBL/GenBank/DDBJ whole genome shotgun (WGS) entry which is preliminary data.</text>
</comment>
<gene>
    <name evidence="1" type="ORF">AG0111_0g8673</name>
</gene>
<proteinExistence type="predicted"/>
<dbReference type="Proteomes" id="UP000293547">
    <property type="component" value="Unassembled WGS sequence"/>
</dbReference>
<organism evidence="1 2">
    <name type="scientific">Alternaria gaisen</name>
    <dbReference type="NCBI Taxonomy" id="167740"/>
    <lineage>
        <taxon>Eukaryota</taxon>
        <taxon>Fungi</taxon>
        <taxon>Dikarya</taxon>
        <taxon>Ascomycota</taxon>
        <taxon>Pezizomycotina</taxon>
        <taxon>Dothideomycetes</taxon>
        <taxon>Pleosporomycetidae</taxon>
        <taxon>Pleosporales</taxon>
        <taxon>Pleosporineae</taxon>
        <taxon>Pleosporaceae</taxon>
        <taxon>Alternaria</taxon>
        <taxon>Alternaria sect. Alternaria</taxon>
    </lineage>
</organism>
<protein>
    <submittedName>
        <fullName evidence="1">Uncharacterized protein</fullName>
    </submittedName>
</protein>
<evidence type="ECO:0000313" key="1">
    <source>
        <dbReference type="EMBL" id="KAB2102611.1"/>
    </source>
</evidence>
<dbReference type="EMBL" id="PDWZ02000009">
    <property type="protein sequence ID" value="KAB2102611.1"/>
    <property type="molecule type" value="Genomic_DNA"/>
</dbReference>